<protein>
    <recommendedName>
        <fullName evidence="2">HAD family hydrolase</fullName>
    </recommendedName>
</protein>
<name>A0A382BJD3_9ZZZZ</name>
<dbReference type="Pfam" id="PF00702">
    <property type="entry name" value="Hydrolase"/>
    <property type="match status" value="1"/>
</dbReference>
<dbReference type="InterPro" id="IPR023214">
    <property type="entry name" value="HAD_sf"/>
</dbReference>
<organism evidence="1">
    <name type="scientific">marine metagenome</name>
    <dbReference type="NCBI Taxonomy" id="408172"/>
    <lineage>
        <taxon>unclassified sequences</taxon>
        <taxon>metagenomes</taxon>
        <taxon>ecological metagenomes</taxon>
    </lineage>
</organism>
<sequence>TRTLFETHPMTEKVLGLPSGSLTWRGPFEPDSDPLWVAMQNGELTEREYWTTRTQEVGEMVGESWTEMSQFLIAARGDDPEPIIRPEALTAFDEAREGGAQLAILSNELDLFYGKGFAQKLSFIKYFEIVVDATYTHILKPDPRAYRACVQQLDLPPEKCVFVDDQRRNVVGAQRVGMQTVLFDVQQPQKSYRQALDLLWGE</sequence>
<gene>
    <name evidence="1" type="ORF">METZ01_LOCUS166638</name>
</gene>
<dbReference type="InterPro" id="IPR006439">
    <property type="entry name" value="HAD-SF_hydro_IA"/>
</dbReference>
<proteinExistence type="predicted"/>
<dbReference type="SUPFAM" id="SSF56784">
    <property type="entry name" value="HAD-like"/>
    <property type="match status" value="1"/>
</dbReference>
<dbReference type="NCBIfam" id="TIGR01509">
    <property type="entry name" value="HAD-SF-IA-v3"/>
    <property type="match status" value="1"/>
</dbReference>
<dbReference type="EMBL" id="UINC01030042">
    <property type="protein sequence ID" value="SVB13784.1"/>
    <property type="molecule type" value="Genomic_DNA"/>
</dbReference>
<dbReference type="InterPro" id="IPR036412">
    <property type="entry name" value="HAD-like_sf"/>
</dbReference>
<feature type="non-terminal residue" evidence="1">
    <location>
        <position position="1"/>
    </location>
</feature>
<dbReference type="AlphaFoldDB" id="A0A382BJD3"/>
<dbReference type="PANTHER" id="PTHR47829">
    <property type="entry name" value="HYDROLASE, PUTATIVE (AFU_ORTHOLOGUE AFUA_1G12880)-RELATED"/>
    <property type="match status" value="1"/>
</dbReference>
<evidence type="ECO:0000313" key="1">
    <source>
        <dbReference type="EMBL" id="SVB13784.1"/>
    </source>
</evidence>
<evidence type="ECO:0008006" key="2">
    <source>
        <dbReference type="Google" id="ProtNLM"/>
    </source>
</evidence>
<dbReference type="Gene3D" id="1.10.150.240">
    <property type="entry name" value="Putative phosphatase, domain 2"/>
    <property type="match status" value="1"/>
</dbReference>
<dbReference type="Gene3D" id="3.40.50.1000">
    <property type="entry name" value="HAD superfamily/HAD-like"/>
    <property type="match status" value="1"/>
</dbReference>
<accession>A0A382BJD3</accession>
<reference evidence="1" key="1">
    <citation type="submission" date="2018-05" db="EMBL/GenBank/DDBJ databases">
        <authorList>
            <person name="Lanie J.A."/>
            <person name="Ng W.-L."/>
            <person name="Kazmierczak K.M."/>
            <person name="Andrzejewski T.M."/>
            <person name="Davidsen T.M."/>
            <person name="Wayne K.J."/>
            <person name="Tettelin H."/>
            <person name="Glass J.I."/>
            <person name="Rusch D."/>
            <person name="Podicherti R."/>
            <person name="Tsui H.-C.T."/>
            <person name="Winkler M.E."/>
        </authorList>
    </citation>
    <scope>NUCLEOTIDE SEQUENCE</scope>
</reference>
<dbReference type="PRINTS" id="PR00413">
    <property type="entry name" value="HADHALOGNASE"/>
</dbReference>
<dbReference type="InterPro" id="IPR052898">
    <property type="entry name" value="ACAD10-like"/>
</dbReference>
<dbReference type="InterPro" id="IPR023198">
    <property type="entry name" value="PGP-like_dom2"/>
</dbReference>
<dbReference type="PANTHER" id="PTHR47829:SF1">
    <property type="entry name" value="HAD FAMILY PHOSPHATASE"/>
    <property type="match status" value="1"/>
</dbReference>